<protein>
    <recommendedName>
        <fullName evidence="3">Rho-GAP domain-containing protein</fullName>
    </recommendedName>
</protein>
<gene>
    <name evidence="4" type="ORF">K457DRAFT_126282</name>
</gene>
<keyword evidence="1" id="KW-0343">GTPase activation</keyword>
<dbReference type="GO" id="GO:0051056">
    <property type="term" value="P:regulation of small GTPase mediated signal transduction"/>
    <property type="evidence" value="ECO:0007669"/>
    <property type="project" value="TreeGrafter"/>
</dbReference>
<dbReference type="PROSITE" id="PS50238">
    <property type="entry name" value="RHOGAP"/>
    <property type="match status" value="1"/>
</dbReference>
<dbReference type="GO" id="GO:0030833">
    <property type="term" value="P:regulation of actin filament polymerization"/>
    <property type="evidence" value="ECO:0007669"/>
    <property type="project" value="TreeGrafter"/>
</dbReference>
<feature type="region of interest" description="Disordered" evidence="2">
    <location>
        <begin position="1069"/>
        <end position="1093"/>
    </location>
</feature>
<dbReference type="OrthoDB" id="2430493at2759"/>
<reference evidence="4 5" key="1">
    <citation type="submission" date="2016-05" db="EMBL/GenBank/DDBJ databases">
        <title>Genome sequencing reveals origins of a unique bacterial endosymbiosis in the earliest lineages of terrestrial Fungi.</title>
        <authorList>
            <consortium name="DOE Joint Genome Institute"/>
            <person name="Uehling J."/>
            <person name="Gryganskyi A."/>
            <person name="Hameed K."/>
            <person name="Tschaplinski T."/>
            <person name="Misztal P."/>
            <person name="Wu S."/>
            <person name="Desiro A."/>
            <person name="Vande Pol N."/>
            <person name="Du Z.-Y."/>
            <person name="Zienkiewicz A."/>
            <person name="Zienkiewicz K."/>
            <person name="Morin E."/>
            <person name="Tisserant E."/>
            <person name="Splivallo R."/>
            <person name="Hainaut M."/>
            <person name="Henrissat B."/>
            <person name="Ohm R."/>
            <person name="Kuo A."/>
            <person name="Yan J."/>
            <person name="Lipzen A."/>
            <person name="Nolan M."/>
            <person name="Labutti K."/>
            <person name="Barry K."/>
            <person name="Goldstein A."/>
            <person name="Labbe J."/>
            <person name="Schadt C."/>
            <person name="Tuskan G."/>
            <person name="Grigoriev I."/>
            <person name="Martin F."/>
            <person name="Vilgalys R."/>
            <person name="Bonito G."/>
        </authorList>
    </citation>
    <scope>NUCLEOTIDE SEQUENCE [LARGE SCALE GENOMIC DNA]</scope>
    <source>
        <strain evidence="4 5">AG-77</strain>
    </source>
</reference>
<feature type="region of interest" description="Disordered" evidence="2">
    <location>
        <begin position="39"/>
        <end position="84"/>
    </location>
</feature>
<feature type="compositionally biased region" description="Polar residues" evidence="2">
    <location>
        <begin position="309"/>
        <end position="318"/>
    </location>
</feature>
<sequence length="1544" mass="168553">MNNEQKSLEPRPALETEDIKSQLNAIVAPYGILFSEAMEEEESPLPLDLTHPFSLGTATEQSIDGQTLTAASSFSPGESLKTVPRQPTISAVDGKSLGIQSAQGSLVESTAEKTFGEGRWSSLDGSSPESRGGSQSNKGRVSKPGSKLAKGWKKFRQSLKAGNTLSHGPGGIPPLFGSHSSVAEDATRSDDSPAISSVEEQRKTLSDLDRPFEMGSEDNLLDFGPGFGTGLTHKFSSGSLKGLLLKGSSISSAKDFDVDLLPPIRSRATLESHDKLAGGGIGAVVVDTESVMSLGKMRQYGKEDWIAQQQQRLIQHSRSSSKHHPSGPLSVADSSNSEDVVVPISKENAAVDGTGAVEATGIIPSAGAEVARDGVENLITSSSNADSEEDTSIPVVSVIEPTDTVIVMEPKDEGPVVMAGIDIEDTPTVVPRDNRLGQDLATPQQWRLSTHGTPKVVGSIGERRVSVVCDNEVYLQRLMQDSVDPEQDPSESDQPEENEEDRMDNAFKVPLYQSVQLASAMFDNGQRIPLVLYYVTEELRARVSRGDAIKTIDSLFPVDWEESDEEFEKLVNVFDQRPFGQFFDLSLEPSAVQPPSDITNQVHPFDAPAPESDTTEDANTEQIESNDDTPTAPVEPSQPRVSSRDLSRLILRFLKDLPEPLIPADVFSTFSAMTKLQTLDSVKIQASSLLVQLLSTEHRELLQFLLEFLDEVVLRSLRDELERLEHSDPPQPLEHEPTLPELGDKYKDTLDRLSNILGVVFSHATIRSEYGAGAGAEKQRSQTSLYRHYKRDFELKALQEQNAQAIRNSSAVFQSLLTFRTTIFGTSYFSLGQENNGEYDSDRSHARGGGVVDHDDQSSVDESVCGMDSDYEYQSDSALYEVATKRPLGRRHIGSKSPDSPKRPLTKSKTLHSRHRHHHCQLRRGRKQRKSDFLFAVSSAQGEGADDQAGVQKKSSTDTLCDSAVDMTTNVDVVALAAMQEHMARSMRNQKHLPRPSVATLHSILAEAHSVMGEVGVDRATAAAAAAAAGTGVGAGAGITAAEQNVMMDDAASMAGDAAMTEYGEAVTVDRSGRRRTGKGEGEADDEGEGETYDRELGFGHAAKTKLKYGFTDFLQEPLDRKQEEREIQLVEKEILRSEITTKFLAANLAGLYPSSSQTAIPSVILPSARSTLLPQTSSRSSTDVLAVPQTSNESSTAVGTPALSRELTLEPREQIQLPDDHRATDDCSCSYCTTLVQPSQIPVLTRDEYEKAELQSQCDAKDQHIAELLKTVQSLQGEVNILNAKLLFLHDHHTTRPMRRRTLARNSFPAVPSSNTSREDWSSRQQHHSSQQLSDPPSSAPQMGQTSSFSPPSSTTAAAPGGGNGYNSSQGSPKLFAEGIHMSNNADSQMSRGKSRHMSLGWEYGHSGGGQDLSTLEEDEAMSFLDLDDPQRPPPPPFPTSNSAQRPGRPGFGLREVVEEEEEDHEPEREGEDLLDEFYYMDAYKTMDQQLYRRPILPIAAPPRPMSTDQYKKHHRMSLPIQNLSKRLSLGQTFRWKGRAAAA</sequence>
<dbReference type="InterPro" id="IPR000198">
    <property type="entry name" value="RhoGAP_dom"/>
</dbReference>
<feature type="compositionally biased region" description="Polar residues" evidence="2">
    <location>
        <begin position="123"/>
        <end position="139"/>
    </location>
</feature>
<dbReference type="Pfam" id="PF00620">
    <property type="entry name" value="RhoGAP"/>
    <property type="match status" value="1"/>
</dbReference>
<evidence type="ECO:0000313" key="4">
    <source>
        <dbReference type="EMBL" id="OAQ28810.1"/>
    </source>
</evidence>
<dbReference type="Gene3D" id="1.10.555.10">
    <property type="entry name" value="Rho GTPase activation protein"/>
    <property type="match status" value="1"/>
</dbReference>
<feature type="region of interest" description="Disordered" evidence="2">
    <location>
        <begin position="1426"/>
        <end position="1452"/>
    </location>
</feature>
<feature type="region of interest" description="Disordered" evidence="2">
    <location>
        <begin position="884"/>
        <end position="930"/>
    </location>
</feature>
<feature type="region of interest" description="Disordered" evidence="2">
    <location>
        <begin position="479"/>
        <end position="501"/>
    </location>
</feature>
<organism evidence="4 5">
    <name type="scientific">Linnemannia elongata AG-77</name>
    <dbReference type="NCBI Taxonomy" id="1314771"/>
    <lineage>
        <taxon>Eukaryota</taxon>
        <taxon>Fungi</taxon>
        <taxon>Fungi incertae sedis</taxon>
        <taxon>Mucoromycota</taxon>
        <taxon>Mortierellomycotina</taxon>
        <taxon>Mortierellomycetes</taxon>
        <taxon>Mortierellales</taxon>
        <taxon>Mortierellaceae</taxon>
        <taxon>Linnemannia</taxon>
    </lineage>
</organism>
<evidence type="ECO:0000259" key="3">
    <source>
        <dbReference type="PROSITE" id="PS50238"/>
    </source>
</evidence>
<feature type="compositionally biased region" description="Acidic residues" evidence="2">
    <location>
        <begin position="613"/>
        <end position="627"/>
    </location>
</feature>
<dbReference type="EMBL" id="KV442045">
    <property type="protein sequence ID" value="OAQ28810.1"/>
    <property type="molecule type" value="Genomic_DNA"/>
</dbReference>
<feature type="region of interest" description="Disordered" evidence="2">
    <location>
        <begin position="1299"/>
        <end position="1376"/>
    </location>
</feature>
<dbReference type="InterPro" id="IPR008936">
    <property type="entry name" value="Rho_GTPase_activation_prot"/>
</dbReference>
<evidence type="ECO:0000256" key="2">
    <source>
        <dbReference type="SAM" id="MobiDB-lite"/>
    </source>
</evidence>
<feature type="compositionally biased region" description="Polar residues" evidence="2">
    <location>
        <begin position="56"/>
        <end position="76"/>
    </location>
</feature>
<dbReference type="GO" id="GO:0005096">
    <property type="term" value="F:GTPase activator activity"/>
    <property type="evidence" value="ECO:0007669"/>
    <property type="project" value="UniProtKB-KW"/>
</dbReference>
<feature type="compositionally biased region" description="Low complexity" evidence="2">
    <location>
        <begin position="1329"/>
        <end position="1360"/>
    </location>
</feature>
<feature type="region of interest" description="Disordered" evidence="2">
    <location>
        <begin position="593"/>
        <end position="641"/>
    </location>
</feature>
<dbReference type="SMART" id="SM00324">
    <property type="entry name" value="RhoGAP"/>
    <property type="match status" value="1"/>
</dbReference>
<dbReference type="STRING" id="1314771.A0A197JUC2"/>
<dbReference type="PANTHER" id="PTHR14963:SF1">
    <property type="entry name" value="RHO GTPASE-ACTIVATING PROTEIN CONUNDRUM"/>
    <property type="match status" value="1"/>
</dbReference>
<evidence type="ECO:0000313" key="5">
    <source>
        <dbReference type="Proteomes" id="UP000078512"/>
    </source>
</evidence>
<dbReference type="GO" id="GO:0007165">
    <property type="term" value="P:signal transduction"/>
    <property type="evidence" value="ECO:0007669"/>
    <property type="project" value="InterPro"/>
</dbReference>
<dbReference type="Proteomes" id="UP000078512">
    <property type="component" value="Unassembled WGS sequence"/>
</dbReference>
<dbReference type="GO" id="GO:0005737">
    <property type="term" value="C:cytoplasm"/>
    <property type="evidence" value="ECO:0007669"/>
    <property type="project" value="TreeGrafter"/>
</dbReference>
<feature type="compositionally biased region" description="Acidic residues" evidence="2">
    <location>
        <begin position="483"/>
        <end position="501"/>
    </location>
</feature>
<accession>A0A197JUC2</accession>
<feature type="compositionally biased region" description="Basic residues" evidence="2">
    <location>
        <begin position="904"/>
        <end position="929"/>
    </location>
</feature>
<feature type="region of interest" description="Disordered" evidence="2">
    <location>
        <begin position="1175"/>
        <end position="1201"/>
    </location>
</feature>
<feature type="domain" description="Rho-GAP" evidence="3">
    <location>
        <begin position="515"/>
        <end position="768"/>
    </location>
</feature>
<feature type="region of interest" description="Disordered" evidence="2">
    <location>
        <begin position="839"/>
        <end position="864"/>
    </location>
</feature>
<keyword evidence="5" id="KW-1185">Reference proteome</keyword>
<feature type="region of interest" description="Disordered" evidence="2">
    <location>
        <begin position="309"/>
        <end position="339"/>
    </location>
</feature>
<proteinExistence type="predicted"/>
<feature type="region of interest" description="Disordered" evidence="2">
    <location>
        <begin position="102"/>
        <end position="204"/>
    </location>
</feature>
<dbReference type="SUPFAM" id="SSF48350">
    <property type="entry name" value="GTPase activation domain, GAP"/>
    <property type="match status" value="1"/>
</dbReference>
<name>A0A197JUC2_9FUNG</name>
<dbReference type="PANTHER" id="PTHR14963">
    <property type="entry name" value="RHO GTPASE ACTIVATING PROTEIN 18,19-RELATED"/>
    <property type="match status" value="1"/>
</dbReference>
<feature type="compositionally biased region" description="Polar residues" evidence="2">
    <location>
        <begin position="1175"/>
        <end position="1199"/>
    </location>
</feature>
<evidence type="ECO:0000256" key="1">
    <source>
        <dbReference type="ARBA" id="ARBA00022468"/>
    </source>
</evidence>